<dbReference type="InterPro" id="IPR028889">
    <property type="entry name" value="USP"/>
</dbReference>
<evidence type="ECO:0000313" key="12">
    <source>
        <dbReference type="Proteomes" id="UP000243876"/>
    </source>
</evidence>
<keyword evidence="4" id="KW-0645">Protease</keyword>
<dbReference type="InterPro" id="IPR018200">
    <property type="entry name" value="USP_CS"/>
</dbReference>
<keyword evidence="12" id="KW-1185">Reference proteome</keyword>
<evidence type="ECO:0000256" key="8">
    <source>
        <dbReference type="SAM" id="MobiDB-lite"/>
    </source>
</evidence>
<feature type="compositionally biased region" description="Basic and acidic residues" evidence="8">
    <location>
        <begin position="619"/>
        <end position="632"/>
    </location>
</feature>
<feature type="compositionally biased region" description="Pro residues" evidence="8">
    <location>
        <begin position="424"/>
        <end position="446"/>
    </location>
</feature>
<feature type="compositionally biased region" description="Pro residues" evidence="8">
    <location>
        <begin position="211"/>
        <end position="222"/>
    </location>
</feature>
<evidence type="ECO:0000256" key="7">
    <source>
        <dbReference type="ARBA" id="ARBA00022807"/>
    </source>
</evidence>
<feature type="compositionally biased region" description="Basic and acidic residues" evidence="8">
    <location>
        <begin position="334"/>
        <end position="343"/>
    </location>
</feature>
<feature type="domain" description="USP" evidence="10">
    <location>
        <begin position="879"/>
        <end position="1225"/>
    </location>
</feature>
<accession>A0A0D6EK32</accession>
<name>A0A0D6EK32_SPOSA</name>
<keyword evidence="7" id="KW-0788">Thiol protease</keyword>
<dbReference type="OrthoDB" id="292964at2759"/>
<evidence type="ECO:0000256" key="3">
    <source>
        <dbReference type="ARBA" id="ARBA00012759"/>
    </source>
</evidence>
<feature type="compositionally biased region" description="Low complexity" evidence="8">
    <location>
        <begin position="196"/>
        <end position="210"/>
    </location>
</feature>
<dbReference type="PROSITE" id="PS50206">
    <property type="entry name" value="RHODANESE_3"/>
    <property type="match status" value="1"/>
</dbReference>
<comment type="catalytic activity">
    <reaction evidence="1">
        <text>Thiol-dependent hydrolysis of ester, thioester, amide, peptide and isopeptide bonds formed by the C-terminal Gly of ubiquitin (a 76-residue protein attached to proteins as an intracellular targeting signal).</text>
        <dbReference type="EC" id="3.4.19.12"/>
    </reaction>
</comment>
<dbReference type="InterPro" id="IPR050185">
    <property type="entry name" value="Ub_carboxyl-term_hydrolase"/>
</dbReference>
<keyword evidence="5" id="KW-0833">Ubl conjugation pathway</keyword>
<feature type="region of interest" description="Disordered" evidence="8">
    <location>
        <begin position="286"/>
        <end position="388"/>
    </location>
</feature>
<dbReference type="Proteomes" id="UP000243876">
    <property type="component" value="Unassembled WGS sequence"/>
</dbReference>
<keyword evidence="6" id="KW-0378">Hydrolase</keyword>
<feature type="region of interest" description="Disordered" evidence="8">
    <location>
        <begin position="402"/>
        <end position="455"/>
    </location>
</feature>
<feature type="compositionally biased region" description="Pro residues" evidence="8">
    <location>
        <begin position="140"/>
        <end position="154"/>
    </location>
</feature>
<dbReference type="PROSITE" id="PS00973">
    <property type="entry name" value="USP_2"/>
    <property type="match status" value="1"/>
</dbReference>
<evidence type="ECO:0000256" key="2">
    <source>
        <dbReference type="ARBA" id="ARBA00009085"/>
    </source>
</evidence>
<evidence type="ECO:0000259" key="10">
    <source>
        <dbReference type="PROSITE" id="PS50235"/>
    </source>
</evidence>
<dbReference type="PANTHER" id="PTHR21646">
    <property type="entry name" value="UBIQUITIN CARBOXYL-TERMINAL HYDROLASE"/>
    <property type="match status" value="1"/>
</dbReference>
<dbReference type="InterPro" id="IPR001763">
    <property type="entry name" value="Rhodanese-like_dom"/>
</dbReference>
<protein>
    <recommendedName>
        <fullName evidence="3">ubiquitinyl hydrolase 1</fullName>
        <ecNumber evidence="3">3.4.19.12</ecNumber>
    </recommendedName>
</protein>
<dbReference type="PANTHER" id="PTHR21646:SF95">
    <property type="entry name" value="UBIQUITIN CARBOXYL-TERMINAL HYDROLASE 4-RELATED"/>
    <property type="match status" value="1"/>
</dbReference>
<dbReference type="CDD" id="cd02674">
    <property type="entry name" value="Peptidase_C19R"/>
    <property type="match status" value="1"/>
</dbReference>
<evidence type="ECO:0000256" key="5">
    <source>
        <dbReference type="ARBA" id="ARBA00022786"/>
    </source>
</evidence>
<feature type="compositionally biased region" description="Low complexity" evidence="8">
    <location>
        <begin position="402"/>
        <end position="413"/>
    </location>
</feature>
<dbReference type="GO" id="GO:0016579">
    <property type="term" value="P:protein deubiquitination"/>
    <property type="evidence" value="ECO:0007669"/>
    <property type="project" value="InterPro"/>
</dbReference>
<feature type="region of interest" description="Disordered" evidence="8">
    <location>
        <begin position="128"/>
        <end position="165"/>
    </location>
</feature>
<gene>
    <name evidence="11" type="primary">SPOSA6832_01846</name>
</gene>
<feature type="region of interest" description="Disordered" evidence="8">
    <location>
        <begin position="789"/>
        <end position="820"/>
    </location>
</feature>
<dbReference type="EMBL" id="CENE01000006">
    <property type="protein sequence ID" value="CEQ40256.1"/>
    <property type="molecule type" value="Genomic_DNA"/>
</dbReference>
<evidence type="ECO:0000256" key="4">
    <source>
        <dbReference type="ARBA" id="ARBA00022670"/>
    </source>
</evidence>
<feature type="region of interest" description="Disordered" evidence="8">
    <location>
        <begin position="726"/>
        <end position="770"/>
    </location>
</feature>
<feature type="region of interest" description="Disordered" evidence="8">
    <location>
        <begin position="610"/>
        <end position="632"/>
    </location>
</feature>
<comment type="similarity">
    <text evidence="2">Belongs to the peptidase C19 family.</text>
</comment>
<dbReference type="InterPro" id="IPR001394">
    <property type="entry name" value="Peptidase_C19_UCH"/>
</dbReference>
<dbReference type="AlphaFoldDB" id="A0A0D6EK32"/>
<evidence type="ECO:0000256" key="1">
    <source>
        <dbReference type="ARBA" id="ARBA00000707"/>
    </source>
</evidence>
<dbReference type="PROSITE" id="PS50235">
    <property type="entry name" value="USP_3"/>
    <property type="match status" value="1"/>
</dbReference>
<dbReference type="PROSITE" id="PS00972">
    <property type="entry name" value="USP_1"/>
    <property type="match status" value="1"/>
</dbReference>
<evidence type="ECO:0000259" key="9">
    <source>
        <dbReference type="PROSITE" id="PS50206"/>
    </source>
</evidence>
<sequence length="1225" mass="134737">MSARPPTSLSELRQQSRESLANITPDEYSIRTWVHTARVAFEAAERHWQEGRKANRPEKVEEAFMDFKRAAGIMQIIFKHSRYNDMIRNKQPDHYHWLDLKGMMATATAVNEQVVAWLEQREAEWTHEHGRRVDFAQPPFRRPPSSPKPAPVRPEPVKSPSGGPMLSIAERMAALRVKGVAGATPVAFTSRQFPASVSTQPRPSSSSGRSTPPPREPPPAKPLKPAVLSPGRTPPASPRAKNGDLVEDNAVERTGSAPTVLPYSTVQDSAKVWEKHALQFQQGGTRIAAPEEGPGDRGPAGGVGAAPESRQPHSELSEPPTPTTFVQSFPTLDDFEKQADESTHSNSAYALPNAPTFDPASAPTRRPPPHPPKPPLLDKATFEREQRERAEAMAALAAGLNGPASYPSSAPSRPGLPSSLVPGDHPPSRPISQPAPPPSASSPVSPPTAASSKGFSIPFSTEVRPLELFQYLQTAKAEMGHGPRVLLLDVRSREEYEAGRIRGETVCLEPIILRDGNQIEDALSLSPPHEASLFASRHFYDIVIVYDRSSTSLPTSPATSTSSDAQRVLWNLTTAIYEREFSKSLKRQPLLLRGGWEAWEKQVGAKGSVGTSVQAAAARQRDSREDPARVDAKKANRRVAVLPAATEMGGAIFRNGAGTVSISFYHSDDIQPFASPPITANHGSYFSPTSSYSPSFSNSTMPAGLVSPRLARPPVAVQRSGSIPEYDPFAPLSAQPSYPQPHLNGYRPPASSDTGSPIAVPRTRSDMPDLSAYARGSIDYGRSSFDYNRPPIDYPQLHSRPPPPTNSATRPPTRPPPVPFYSPAYSPVSAVPLTRPPLAKPAPMRSNSSFSSMHLPSYSSAHSQFPTNMSFDDNIIGLSGLKNLGNTCYMNSTIQCLSAAIPFARYFKNGAYRKDINEVNPLGTKGALAYAVGELIRALWSQQYIYLSPVSFREAICRVAPQFRGSDQHDAQEFLGFLLDGLHEDCNYVVKKPPPIEMTPEREHDLETLPPQIMSEREWQIYKMRNDSFIVQCFQGQFRNQLRCLTCHKTSTTYNTFMPLSVPIPQHRGLHKVTLMSCLEAFVRDEILDKDDAWFCPRCKKNRKATKKLSLSKLPPILVIHLKRFSFHGPFSDKIETQVQYPLSGLDLTHFVPPPLTDKRGQAMDKSPPGGFVYDLFGVTNHYGNLSSGHYGRDWFNIGDSKVTACDPAVVQSAKSAYILYYAMR</sequence>
<dbReference type="SMART" id="SM00450">
    <property type="entry name" value="RHOD"/>
    <property type="match status" value="1"/>
</dbReference>
<feature type="domain" description="Rhodanese" evidence="9">
    <location>
        <begin position="481"/>
        <end position="608"/>
    </location>
</feature>
<feature type="compositionally biased region" description="Pro residues" evidence="8">
    <location>
        <begin position="365"/>
        <end position="375"/>
    </location>
</feature>
<dbReference type="InterPro" id="IPR038765">
    <property type="entry name" value="Papain-like_cys_pep_sf"/>
</dbReference>
<dbReference type="GO" id="GO:0004843">
    <property type="term" value="F:cysteine-type deubiquitinase activity"/>
    <property type="evidence" value="ECO:0007669"/>
    <property type="project" value="UniProtKB-EC"/>
</dbReference>
<dbReference type="GO" id="GO:0006508">
    <property type="term" value="P:proteolysis"/>
    <property type="evidence" value="ECO:0007669"/>
    <property type="project" value="UniProtKB-KW"/>
</dbReference>
<dbReference type="EC" id="3.4.19.12" evidence="3"/>
<dbReference type="Gene3D" id="3.40.250.10">
    <property type="entry name" value="Rhodanese-like domain"/>
    <property type="match status" value="1"/>
</dbReference>
<dbReference type="Pfam" id="PF00581">
    <property type="entry name" value="Rhodanese"/>
    <property type="match status" value="1"/>
</dbReference>
<dbReference type="SUPFAM" id="SSF54001">
    <property type="entry name" value="Cysteine proteinases"/>
    <property type="match status" value="1"/>
</dbReference>
<dbReference type="SUPFAM" id="SSF52821">
    <property type="entry name" value="Rhodanese/Cell cycle control phosphatase"/>
    <property type="match status" value="1"/>
</dbReference>
<dbReference type="InterPro" id="IPR036873">
    <property type="entry name" value="Rhodanese-like_dom_sf"/>
</dbReference>
<evidence type="ECO:0000313" key="11">
    <source>
        <dbReference type="EMBL" id="CEQ40256.1"/>
    </source>
</evidence>
<feature type="region of interest" description="Disordered" evidence="8">
    <location>
        <begin position="192"/>
        <end position="247"/>
    </location>
</feature>
<dbReference type="Gene3D" id="3.90.70.10">
    <property type="entry name" value="Cysteine proteinases"/>
    <property type="match status" value="1"/>
</dbReference>
<organism evidence="11 12">
    <name type="scientific">Sporidiobolus salmonicolor</name>
    <name type="common">Yeast-like fungus</name>
    <name type="synonym">Sporobolomyces salmonicolor</name>
    <dbReference type="NCBI Taxonomy" id="5005"/>
    <lineage>
        <taxon>Eukaryota</taxon>
        <taxon>Fungi</taxon>
        <taxon>Dikarya</taxon>
        <taxon>Basidiomycota</taxon>
        <taxon>Pucciniomycotina</taxon>
        <taxon>Microbotryomycetes</taxon>
        <taxon>Sporidiobolales</taxon>
        <taxon>Sporidiobolaceae</taxon>
        <taxon>Sporobolomyces</taxon>
    </lineage>
</organism>
<dbReference type="Pfam" id="PF00443">
    <property type="entry name" value="UCH"/>
    <property type="match status" value="1"/>
</dbReference>
<evidence type="ECO:0000256" key="6">
    <source>
        <dbReference type="ARBA" id="ARBA00022801"/>
    </source>
</evidence>
<proteinExistence type="inferred from homology"/>
<reference evidence="12" key="1">
    <citation type="submission" date="2015-02" db="EMBL/GenBank/DDBJ databases">
        <authorList>
            <person name="Gon?alves P."/>
        </authorList>
    </citation>
    <scope>NUCLEOTIDE SEQUENCE [LARGE SCALE GENOMIC DNA]</scope>
</reference>